<protein>
    <submittedName>
        <fullName evidence="2">Uncharacterized protein</fullName>
    </submittedName>
</protein>
<feature type="transmembrane region" description="Helical" evidence="1">
    <location>
        <begin position="64"/>
        <end position="83"/>
    </location>
</feature>
<feature type="transmembrane region" description="Helical" evidence="1">
    <location>
        <begin position="131"/>
        <end position="149"/>
    </location>
</feature>
<evidence type="ECO:0000313" key="2">
    <source>
        <dbReference type="EMBL" id="CAG9326526.1"/>
    </source>
</evidence>
<keyword evidence="1" id="KW-0812">Transmembrane</keyword>
<evidence type="ECO:0000256" key="1">
    <source>
        <dbReference type="SAM" id="Phobius"/>
    </source>
</evidence>
<dbReference type="Proteomes" id="UP001162131">
    <property type="component" value="Unassembled WGS sequence"/>
</dbReference>
<evidence type="ECO:0000313" key="3">
    <source>
        <dbReference type="Proteomes" id="UP001162131"/>
    </source>
</evidence>
<reference evidence="2" key="1">
    <citation type="submission" date="2021-09" db="EMBL/GenBank/DDBJ databases">
        <authorList>
            <consortium name="AG Swart"/>
            <person name="Singh M."/>
            <person name="Singh A."/>
            <person name="Seah K."/>
            <person name="Emmerich C."/>
        </authorList>
    </citation>
    <scope>NUCLEOTIDE SEQUENCE</scope>
    <source>
        <strain evidence="2">ATCC30299</strain>
    </source>
</reference>
<gene>
    <name evidence="2" type="ORF">BSTOLATCC_MIC40951</name>
</gene>
<organism evidence="2 3">
    <name type="scientific">Blepharisma stoltei</name>
    <dbReference type="NCBI Taxonomy" id="1481888"/>
    <lineage>
        <taxon>Eukaryota</taxon>
        <taxon>Sar</taxon>
        <taxon>Alveolata</taxon>
        <taxon>Ciliophora</taxon>
        <taxon>Postciliodesmatophora</taxon>
        <taxon>Heterotrichea</taxon>
        <taxon>Heterotrichida</taxon>
        <taxon>Blepharismidae</taxon>
        <taxon>Blepharisma</taxon>
    </lineage>
</organism>
<comment type="caution">
    <text evidence="2">The sequence shown here is derived from an EMBL/GenBank/DDBJ whole genome shotgun (WGS) entry which is preliminary data.</text>
</comment>
<sequence>MDLRPSSENEHFLLSCFGGPYKGALYCLTLKAAVIIIAVIDIVLGALCFLELAFILLKQYYSEVDIVIGLHDLLDIVALFFALKGISGITKVDSLLLHPYSQYKTVELCFLIPLRLVKHIVFCEELGICGWGYFVFGIMIANLVSFFFAKTVWSAYIRLSNNETLMVMHGKEVVEMMQQQPRVLGIQPVYAVPGQTIIQTPVGQAVRPVV</sequence>
<dbReference type="EMBL" id="CAJZBQ010000040">
    <property type="protein sequence ID" value="CAG9326526.1"/>
    <property type="molecule type" value="Genomic_DNA"/>
</dbReference>
<proteinExistence type="predicted"/>
<name>A0AAU9JPU3_9CILI</name>
<dbReference type="AlphaFoldDB" id="A0AAU9JPU3"/>
<keyword evidence="1" id="KW-0472">Membrane</keyword>
<keyword evidence="3" id="KW-1185">Reference proteome</keyword>
<keyword evidence="1" id="KW-1133">Transmembrane helix</keyword>
<accession>A0AAU9JPU3</accession>
<feature type="transmembrane region" description="Helical" evidence="1">
    <location>
        <begin position="32"/>
        <end position="57"/>
    </location>
</feature>